<evidence type="ECO:0000313" key="2">
    <source>
        <dbReference type="Proteomes" id="UP000187203"/>
    </source>
</evidence>
<accession>A0A1R3HQU4</accession>
<protein>
    <submittedName>
        <fullName evidence="1">Uncharacterized protein</fullName>
    </submittedName>
</protein>
<keyword evidence="2" id="KW-1185">Reference proteome</keyword>
<proteinExistence type="predicted"/>
<organism evidence="1 2">
    <name type="scientific">Corchorus olitorius</name>
    <dbReference type="NCBI Taxonomy" id="93759"/>
    <lineage>
        <taxon>Eukaryota</taxon>
        <taxon>Viridiplantae</taxon>
        <taxon>Streptophyta</taxon>
        <taxon>Embryophyta</taxon>
        <taxon>Tracheophyta</taxon>
        <taxon>Spermatophyta</taxon>
        <taxon>Magnoliopsida</taxon>
        <taxon>eudicotyledons</taxon>
        <taxon>Gunneridae</taxon>
        <taxon>Pentapetalae</taxon>
        <taxon>rosids</taxon>
        <taxon>malvids</taxon>
        <taxon>Malvales</taxon>
        <taxon>Malvaceae</taxon>
        <taxon>Grewioideae</taxon>
        <taxon>Apeibeae</taxon>
        <taxon>Corchorus</taxon>
    </lineage>
</organism>
<sequence length="121" mass="13020">MIKIISDKYLDWDESVETKSIESRERVCNLLDTPPESAEGGDVAVGGKTSEVAEALACDVLILPSKQEFTTDDLLRVAQDELARNDDIADQVFVDDVVVASASAGLSALPSRVEDVGVREP</sequence>
<reference evidence="2" key="1">
    <citation type="submission" date="2013-09" db="EMBL/GenBank/DDBJ databases">
        <title>Corchorus olitorius genome sequencing.</title>
        <authorList>
            <person name="Alam M."/>
            <person name="Haque M.S."/>
            <person name="Islam M.S."/>
            <person name="Emdad E.M."/>
            <person name="Islam M.M."/>
            <person name="Ahmed B."/>
            <person name="Halim A."/>
            <person name="Hossen Q.M.M."/>
            <person name="Hossain M.Z."/>
            <person name="Ahmed R."/>
            <person name="Khan M.M."/>
            <person name="Islam R."/>
            <person name="Rashid M.M."/>
            <person name="Khan S.A."/>
            <person name="Rahman M.S."/>
            <person name="Alam M."/>
            <person name="Yahiya A.S."/>
            <person name="Khan M.S."/>
            <person name="Azam M.S."/>
            <person name="Haque T."/>
            <person name="Lashkar M.Z.H."/>
            <person name="Akhand A.I."/>
            <person name="Morshed G."/>
            <person name="Roy S."/>
            <person name="Uddin K.S."/>
            <person name="Rabeya T."/>
            <person name="Hossain A.S."/>
            <person name="Chowdhury A."/>
            <person name="Snigdha A.R."/>
            <person name="Mortoza M.S."/>
            <person name="Matin S.A."/>
            <person name="Hoque S.M.E."/>
            <person name="Islam M.K."/>
            <person name="Roy D.K."/>
            <person name="Haider R."/>
            <person name="Moosa M.M."/>
            <person name="Elias S.M."/>
            <person name="Hasan A.M."/>
            <person name="Jahan S."/>
            <person name="Shafiuddin M."/>
            <person name="Mahmood N."/>
            <person name="Shommy N.S."/>
        </authorList>
    </citation>
    <scope>NUCLEOTIDE SEQUENCE [LARGE SCALE GENOMIC DNA]</scope>
    <source>
        <strain evidence="2">cv. O-4</strain>
    </source>
</reference>
<comment type="caution">
    <text evidence="1">The sequence shown here is derived from an EMBL/GenBank/DDBJ whole genome shotgun (WGS) entry which is preliminary data.</text>
</comment>
<dbReference type="EMBL" id="AWUE01019621">
    <property type="protein sequence ID" value="OMO72713.1"/>
    <property type="molecule type" value="Genomic_DNA"/>
</dbReference>
<dbReference type="AlphaFoldDB" id="A0A1R3HQU4"/>
<gene>
    <name evidence="1" type="ORF">COLO4_27497</name>
</gene>
<evidence type="ECO:0000313" key="1">
    <source>
        <dbReference type="EMBL" id="OMO72713.1"/>
    </source>
</evidence>
<dbReference type="Proteomes" id="UP000187203">
    <property type="component" value="Unassembled WGS sequence"/>
</dbReference>
<name>A0A1R3HQU4_9ROSI</name>